<keyword evidence="2" id="KW-1185">Reference proteome</keyword>
<dbReference type="RefSeq" id="WP_159054818.1">
    <property type="nucleotide sequence ID" value="NZ_KQ949136.1"/>
</dbReference>
<dbReference type="AlphaFoldDB" id="A0A101UPI3"/>
<sequence>MTSLTVALLVAGCGIADRTTTGSATSDTHSSAATVSADSPSCAIGSFLAPGHHGLWGRQAAAARWLNDRGAAPIRTTLAVLLTLGSTARTLHNCRAVRGRNLSRAEKPHPPGQEAGDVLHRAHDFMA</sequence>
<dbReference type="EMBL" id="LMXB01000142">
    <property type="protein sequence ID" value="KUO14528.1"/>
    <property type="molecule type" value="Genomic_DNA"/>
</dbReference>
<evidence type="ECO:0000313" key="1">
    <source>
        <dbReference type="EMBL" id="KUO14528.1"/>
    </source>
</evidence>
<gene>
    <name evidence="1" type="ORF">AQJ91_46220</name>
</gene>
<name>A0A101UPI3_9ACTN</name>
<dbReference type="Proteomes" id="UP000053260">
    <property type="component" value="Unassembled WGS sequence"/>
</dbReference>
<comment type="caution">
    <text evidence="1">The sequence shown here is derived from an EMBL/GenBank/DDBJ whole genome shotgun (WGS) entry which is preliminary data.</text>
</comment>
<proteinExistence type="predicted"/>
<protein>
    <submittedName>
        <fullName evidence="1">Uncharacterized protein</fullName>
    </submittedName>
</protein>
<evidence type="ECO:0000313" key="2">
    <source>
        <dbReference type="Proteomes" id="UP000053260"/>
    </source>
</evidence>
<accession>A0A101UPI3</accession>
<organism evidence="1 2">
    <name type="scientific">Streptomyces dysideae</name>
    <dbReference type="NCBI Taxonomy" id="909626"/>
    <lineage>
        <taxon>Bacteria</taxon>
        <taxon>Bacillati</taxon>
        <taxon>Actinomycetota</taxon>
        <taxon>Actinomycetes</taxon>
        <taxon>Kitasatosporales</taxon>
        <taxon>Streptomycetaceae</taxon>
        <taxon>Streptomyces</taxon>
    </lineage>
</organism>
<reference evidence="1 2" key="1">
    <citation type="submission" date="2015-10" db="EMBL/GenBank/DDBJ databases">
        <title>Draft genome sequence of Streptomyces sp. RV15, isolated from a marine sponge.</title>
        <authorList>
            <person name="Ruckert C."/>
            <person name="Abdelmohsen U.R."/>
            <person name="Winkler A."/>
            <person name="Hentschel U."/>
            <person name="Kalinowski J."/>
            <person name="Kampfer P."/>
            <person name="Glaeser S."/>
        </authorList>
    </citation>
    <scope>NUCLEOTIDE SEQUENCE [LARGE SCALE GENOMIC DNA]</scope>
    <source>
        <strain evidence="1 2">RV15</strain>
    </source>
</reference>